<reference evidence="2" key="1">
    <citation type="submission" date="2022-11" db="UniProtKB">
        <authorList>
            <consortium name="WormBaseParasite"/>
        </authorList>
    </citation>
    <scope>IDENTIFICATION</scope>
</reference>
<organism evidence="1 2">
    <name type="scientific">Panagrolaimus sp. ES5</name>
    <dbReference type="NCBI Taxonomy" id="591445"/>
    <lineage>
        <taxon>Eukaryota</taxon>
        <taxon>Metazoa</taxon>
        <taxon>Ecdysozoa</taxon>
        <taxon>Nematoda</taxon>
        <taxon>Chromadorea</taxon>
        <taxon>Rhabditida</taxon>
        <taxon>Tylenchina</taxon>
        <taxon>Panagrolaimomorpha</taxon>
        <taxon>Panagrolaimoidea</taxon>
        <taxon>Panagrolaimidae</taxon>
        <taxon>Panagrolaimus</taxon>
    </lineage>
</organism>
<protein>
    <submittedName>
        <fullName evidence="2">Viral A-type inclusion protein</fullName>
    </submittedName>
</protein>
<accession>A0AC34F102</accession>
<sequence length="466" mass="53643">MDASTSAGGSSTSKKRKLTNDFYQNELDSMKQENEQLKKELEKQRRTIYNQAMAIGGCDKNAAEKLVALEKSETRLKSRIRELEKEIGDGQAEYQRILVEIRSTVSNETAKIEKDAAAKDQRIQTLEKQLASVRNVKPDPGYDDERKILQDQINKLQSSKDNSDKEIKELQSELKSKSNTETLHRKTVVEMQEESSKKEKLLQDQINKLQSTCNNYEKKIKEYESQFQLKTKNEAAFQSKIGEMKQQVEDQKKLYKAVAEVENKKIKELEAKLELKTNHGTSLQQNIDELKQQSENQKKLSQTKENEFKAAAEGYIKKIKDLEAKVASGTYNENVLKTKISTMKQLDENQKKLLQSKENEKKKIEAKVNELKTDVENLTKKITDGQQSVFRLQNHNIELADKISVSKNNEAKLQTQLEEVQQKEREARAIITQQEKKIQESRPGNLPFYLFAARFAAALNDLFEEN</sequence>
<evidence type="ECO:0000313" key="1">
    <source>
        <dbReference type="Proteomes" id="UP000887579"/>
    </source>
</evidence>
<evidence type="ECO:0000313" key="2">
    <source>
        <dbReference type="WBParaSite" id="ES5_v2.g10627.t1"/>
    </source>
</evidence>
<proteinExistence type="predicted"/>
<dbReference type="Proteomes" id="UP000887579">
    <property type="component" value="Unplaced"/>
</dbReference>
<dbReference type="WBParaSite" id="ES5_v2.g10627.t1">
    <property type="protein sequence ID" value="ES5_v2.g10627.t1"/>
    <property type="gene ID" value="ES5_v2.g10627"/>
</dbReference>
<name>A0AC34F102_9BILA</name>